<dbReference type="RefSeq" id="WP_380865202.1">
    <property type="nucleotide sequence ID" value="NZ_JBHSKM010000049.1"/>
</dbReference>
<organism evidence="3 4">
    <name type="scientific">Streptomyces coerulescens</name>
    <dbReference type="NCBI Taxonomy" id="29304"/>
    <lineage>
        <taxon>Bacteria</taxon>
        <taxon>Bacillati</taxon>
        <taxon>Actinomycetota</taxon>
        <taxon>Actinomycetes</taxon>
        <taxon>Kitasatosporales</taxon>
        <taxon>Streptomycetaceae</taxon>
        <taxon>Streptomyces</taxon>
    </lineage>
</organism>
<gene>
    <name evidence="3" type="ORF">ACFPQ9_42190</name>
</gene>
<evidence type="ECO:0000313" key="3">
    <source>
        <dbReference type="EMBL" id="MFC5220439.1"/>
    </source>
</evidence>
<evidence type="ECO:0008006" key="5">
    <source>
        <dbReference type="Google" id="ProtNLM"/>
    </source>
</evidence>
<evidence type="ECO:0000256" key="2">
    <source>
        <dbReference type="SAM" id="SignalP"/>
    </source>
</evidence>
<proteinExistence type="predicted"/>
<keyword evidence="2" id="KW-0732">Signal</keyword>
<evidence type="ECO:0000256" key="1">
    <source>
        <dbReference type="SAM" id="MobiDB-lite"/>
    </source>
</evidence>
<name>A0ABW0CXL1_STRCD</name>
<accession>A0ABW0CXL1</accession>
<protein>
    <recommendedName>
        <fullName evidence="5">Secreted protein</fullName>
    </recommendedName>
</protein>
<dbReference type="EMBL" id="JBHSKM010000049">
    <property type="protein sequence ID" value="MFC5220439.1"/>
    <property type="molecule type" value="Genomic_DNA"/>
</dbReference>
<evidence type="ECO:0000313" key="4">
    <source>
        <dbReference type="Proteomes" id="UP001596263"/>
    </source>
</evidence>
<reference evidence="4" key="1">
    <citation type="journal article" date="2019" name="Int. J. Syst. Evol. Microbiol.">
        <title>The Global Catalogue of Microorganisms (GCM) 10K type strain sequencing project: providing services to taxonomists for standard genome sequencing and annotation.</title>
        <authorList>
            <consortium name="The Broad Institute Genomics Platform"/>
            <consortium name="The Broad Institute Genome Sequencing Center for Infectious Disease"/>
            <person name="Wu L."/>
            <person name="Ma J."/>
        </authorList>
    </citation>
    <scope>NUCLEOTIDE SEQUENCE [LARGE SCALE GENOMIC DNA]</scope>
    <source>
        <strain evidence="4">KCTC 42586</strain>
    </source>
</reference>
<feature type="signal peptide" evidence="2">
    <location>
        <begin position="1"/>
        <end position="28"/>
    </location>
</feature>
<feature type="chain" id="PRO_5046163865" description="Secreted protein" evidence="2">
    <location>
        <begin position="29"/>
        <end position="142"/>
    </location>
</feature>
<sequence>MQKRTAALIAGASAAVAMTITGVTYASADASQSAPAAREAVRPASAPLGGDSHWDHKKDHGSIQINERLYSEDPGACVTVTNLDALGNGTFNITNDTDRVVEFFNGVNCNSGNPAAVVLPGDSRFGVAVAPPGAGSFRVIDN</sequence>
<feature type="region of interest" description="Disordered" evidence="1">
    <location>
        <begin position="36"/>
        <end position="58"/>
    </location>
</feature>
<comment type="caution">
    <text evidence="3">The sequence shown here is derived from an EMBL/GenBank/DDBJ whole genome shotgun (WGS) entry which is preliminary data.</text>
</comment>
<keyword evidence="4" id="KW-1185">Reference proteome</keyword>
<dbReference type="Proteomes" id="UP001596263">
    <property type="component" value="Unassembled WGS sequence"/>
</dbReference>